<keyword evidence="4 5" id="KW-0472">Membrane</keyword>
<keyword evidence="3 5" id="KW-1133">Transmembrane helix</keyword>
<keyword evidence="7" id="KW-1185">Reference proteome</keyword>
<evidence type="ECO:0000256" key="1">
    <source>
        <dbReference type="ARBA" id="ARBA00004141"/>
    </source>
</evidence>
<dbReference type="EMBL" id="DF237507">
    <property type="protein sequence ID" value="GAQ89758.1"/>
    <property type="molecule type" value="Genomic_DNA"/>
</dbReference>
<reference evidence="6 7" key="1">
    <citation type="journal article" date="2014" name="Nat. Commun.">
        <title>Klebsormidium flaccidum genome reveals primary factors for plant terrestrial adaptation.</title>
        <authorList>
            <person name="Hori K."/>
            <person name="Maruyama F."/>
            <person name="Fujisawa T."/>
            <person name="Togashi T."/>
            <person name="Yamamoto N."/>
            <person name="Seo M."/>
            <person name="Sato S."/>
            <person name="Yamada T."/>
            <person name="Mori H."/>
            <person name="Tajima N."/>
            <person name="Moriyama T."/>
            <person name="Ikeuchi M."/>
            <person name="Watanabe M."/>
            <person name="Wada H."/>
            <person name="Kobayashi K."/>
            <person name="Saito M."/>
            <person name="Masuda T."/>
            <person name="Sasaki-Sekimoto Y."/>
            <person name="Mashiguchi K."/>
            <person name="Awai K."/>
            <person name="Shimojima M."/>
            <person name="Masuda S."/>
            <person name="Iwai M."/>
            <person name="Nobusawa T."/>
            <person name="Narise T."/>
            <person name="Kondo S."/>
            <person name="Saito H."/>
            <person name="Sato R."/>
            <person name="Murakawa M."/>
            <person name="Ihara Y."/>
            <person name="Oshima-Yamada Y."/>
            <person name="Ohtaka K."/>
            <person name="Satoh M."/>
            <person name="Sonobe K."/>
            <person name="Ishii M."/>
            <person name="Ohtani R."/>
            <person name="Kanamori-Sato M."/>
            <person name="Honoki R."/>
            <person name="Miyazaki D."/>
            <person name="Mochizuki H."/>
            <person name="Umetsu J."/>
            <person name="Higashi K."/>
            <person name="Shibata D."/>
            <person name="Kamiya Y."/>
            <person name="Sato N."/>
            <person name="Nakamura Y."/>
            <person name="Tabata S."/>
            <person name="Ida S."/>
            <person name="Kurokawa K."/>
            <person name="Ohta H."/>
        </authorList>
    </citation>
    <scope>NUCLEOTIDE SEQUENCE [LARGE SCALE GENOMIC DNA]</scope>
    <source>
        <strain evidence="6 7">NIES-2285</strain>
    </source>
</reference>
<proteinExistence type="predicted"/>
<dbReference type="Gene3D" id="1.20.1080.10">
    <property type="entry name" value="Glycerol uptake facilitator protein"/>
    <property type="match status" value="1"/>
</dbReference>
<evidence type="ECO:0000256" key="5">
    <source>
        <dbReference type="SAM" id="Phobius"/>
    </source>
</evidence>
<feature type="transmembrane region" description="Helical" evidence="5">
    <location>
        <begin position="87"/>
        <end position="113"/>
    </location>
</feature>
<dbReference type="PRINTS" id="PR00783">
    <property type="entry name" value="MINTRINSICP"/>
</dbReference>
<comment type="subcellular location">
    <subcellularLocation>
        <location evidence="1">Membrane</location>
        <topology evidence="1">Multi-pass membrane protein</topology>
    </subcellularLocation>
</comment>
<evidence type="ECO:0000256" key="3">
    <source>
        <dbReference type="ARBA" id="ARBA00022989"/>
    </source>
</evidence>
<dbReference type="SUPFAM" id="SSF81338">
    <property type="entry name" value="Aquaporin-like"/>
    <property type="match status" value="1"/>
</dbReference>
<evidence type="ECO:0000313" key="7">
    <source>
        <dbReference type="Proteomes" id="UP000054558"/>
    </source>
</evidence>
<name>A0A0U9HSG0_KLENI</name>
<dbReference type="Proteomes" id="UP000054558">
    <property type="component" value="Unassembled WGS sequence"/>
</dbReference>
<dbReference type="GO" id="GO:0016020">
    <property type="term" value="C:membrane"/>
    <property type="evidence" value="ECO:0007669"/>
    <property type="project" value="UniProtKB-SubCell"/>
</dbReference>
<accession>A0A0U9HSG0</accession>
<sequence length="130" mass="13555">MSISQRLCRSPLVAGAGSELLSTFLFVYLGCGILVGSGVLDEQFKGPQVAGVAGLAVLTSAVTFLSQWTPATSHLASEVRILGRKEAALHAAVCLLAQVGGAVLASSLVGHVWEGTLVRVELHQKFVSLR</sequence>
<feature type="transmembrane region" description="Helical" evidence="5">
    <location>
        <begin position="48"/>
        <end position="66"/>
    </location>
</feature>
<keyword evidence="2 5" id="KW-0812">Transmembrane</keyword>
<organism evidence="6 7">
    <name type="scientific">Klebsormidium nitens</name>
    <name type="common">Green alga</name>
    <name type="synonym">Ulothrix nitens</name>
    <dbReference type="NCBI Taxonomy" id="105231"/>
    <lineage>
        <taxon>Eukaryota</taxon>
        <taxon>Viridiplantae</taxon>
        <taxon>Streptophyta</taxon>
        <taxon>Klebsormidiophyceae</taxon>
        <taxon>Klebsormidiales</taxon>
        <taxon>Klebsormidiaceae</taxon>
        <taxon>Klebsormidium</taxon>
    </lineage>
</organism>
<protein>
    <submittedName>
        <fullName evidence="6">Aquaporin</fullName>
    </submittedName>
</protein>
<dbReference type="GO" id="GO:0015267">
    <property type="term" value="F:channel activity"/>
    <property type="evidence" value="ECO:0007669"/>
    <property type="project" value="InterPro"/>
</dbReference>
<dbReference type="InterPro" id="IPR000425">
    <property type="entry name" value="MIP"/>
</dbReference>
<dbReference type="AlphaFoldDB" id="A0A0U9HSG0"/>
<evidence type="ECO:0000313" key="6">
    <source>
        <dbReference type="EMBL" id="GAQ89758.1"/>
    </source>
</evidence>
<evidence type="ECO:0000256" key="4">
    <source>
        <dbReference type="ARBA" id="ARBA00023136"/>
    </source>
</evidence>
<feature type="transmembrane region" description="Helical" evidence="5">
    <location>
        <begin position="12"/>
        <end position="36"/>
    </location>
</feature>
<dbReference type="InterPro" id="IPR023271">
    <property type="entry name" value="Aquaporin-like"/>
</dbReference>
<evidence type="ECO:0000256" key="2">
    <source>
        <dbReference type="ARBA" id="ARBA00022692"/>
    </source>
</evidence>
<gene>
    <name evidence="6" type="ORF">KFL_005580100</name>
</gene>